<feature type="region of interest" description="Disordered" evidence="6">
    <location>
        <begin position="34"/>
        <end position="63"/>
    </location>
</feature>
<dbReference type="SMART" id="SM00338">
    <property type="entry name" value="BRLZ"/>
    <property type="match status" value="1"/>
</dbReference>
<feature type="compositionally biased region" description="Pro residues" evidence="6">
    <location>
        <begin position="42"/>
        <end position="53"/>
    </location>
</feature>
<dbReference type="PANTHER" id="PTHR10129">
    <property type="entry name" value="TRANSCRIPTION FACTOR MAF"/>
    <property type="match status" value="1"/>
</dbReference>
<evidence type="ECO:0000256" key="2">
    <source>
        <dbReference type="ARBA" id="ARBA00023015"/>
    </source>
</evidence>
<keyword evidence="5" id="KW-0175">Coiled coil</keyword>
<evidence type="ECO:0000256" key="1">
    <source>
        <dbReference type="ARBA" id="ARBA00008500"/>
    </source>
</evidence>
<sequence>MSVPLAELPTSPLALEYLNDFDLLKFEVKRELAGPMGGASPDPSPCSSVPPSPTLSEAGLGDGGDPKAGLEELYWLAALHQQMAGGGEGVGLSPEEVVEALLGGAAEGSFCPGGPLQQQQQLPPFRARFSDEQLVGMSVRELNRRLRGFGRDEVLRLKQKRRTLKNRGYAQSCRFKRVQQRHVLEAEKSRLAHELAALRGELARLAHERDVYKARCEKLLPQPPSPSQFFL</sequence>
<proteinExistence type="inferred from homology"/>
<dbReference type="InterPro" id="IPR004827">
    <property type="entry name" value="bZIP"/>
</dbReference>
<evidence type="ECO:0000313" key="8">
    <source>
        <dbReference type="EMBL" id="TFJ97168.1"/>
    </source>
</evidence>
<dbReference type="Proteomes" id="UP000297703">
    <property type="component" value="Unassembled WGS sequence"/>
</dbReference>
<dbReference type="GO" id="GO:0000978">
    <property type="term" value="F:RNA polymerase II cis-regulatory region sequence-specific DNA binding"/>
    <property type="evidence" value="ECO:0007669"/>
    <property type="project" value="TreeGrafter"/>
</dbReference>
<accession>A0A4D9DJT8</accession>
<keyword evidence="3" id="KW-0238">DNA-binding</keyword>
<dbReference type="InterPro" id="IPR024874">
    <property type="entry name" value="Transcription_factor_Maf_fam"/>
</dbReference>
<dbReference type="InterPro" id="IPR008917">
    <property type="entry name" value="TF_DNA-bd_sf"/>
</dbReference>
<feature type="domain" description="BZIP" evidence="7">
    <location>
        <begin position="156"/>
        <end position="219"/>
    </location>
</feature>
<comment type="similarity">
    <text evidence="1">Belongs to the bZIP family. Maf subfamily.</text>
</comment>
<dbReference type="EMBL" id="QXTE01000523">
    <property type="protein sequence ID" value="TFJ97168.1"/>
    <property type="molecule type" value="Genomic_DNA"/>
</dbReference>
<dbReference type="InterPro" id="IPR046347">
    <property type="entry name" value="bZIP_sf"/>
</dbReference>
<evidence type="ECO:0000313" key="9">
    <source>
        <dbReference type="Proteomes" id="UP000297703"/>
    </source>
</evidence>
<dbReference type="Gene3D" id="1.20.5.170">
    <property type="match status" value="1"/>
</dbReference>
<dbReference type="STRING" id="55544.A0A4D9DJT8"/>
<dbReference type="CDD" id="cd14718">
    <property type="entry name" value="bZIP_Maf_large"/>
    <property type="match status" value="1"/>
</dbReference>
<dbReference type="GO" id="GO:0000981">
    <property type="term" value="F:DNA-binding transcription factor activity, RNA polymerase II-specific"/>
    <property type="evidence" value="ECO:0007669"/>
    <property type="project" value="TreeGrafter"/>
</dbReference>
<reference evidence="8 9" key="1">
    <citation type="submission" date="2019-04" db="EMBL/GenBank/DDBJ databases">
        <title>Draft genome of the big-headed turtle Platysternon megacephalum.</title>
        <authorList>
            <person name="Gong S."/>
        </authorList>
    </citation>
    <scope>NUCLEOTIDE SEQUENCE [LARGE SCALE GENOMIC DNA]</scope>
    <source>
        <strain evidence="8">DO16091913</strain>
        <tissue evidence="8">Muscle</tissue>
    </source>
</reference>
<organism evidence="8 9">
    <name type="scientific">Platysternon megacephalum</name>
    <name type="common">big-headed turtle</name>
    <dbReference type="NCBI Taxonomy" id="55544"/>
    <lineage>
        <taxon>Eukaryota</taxon>
        <taxon>Metazoa</taxon>
        <taxon>Chordata</taxon>
        <taxon>Craniata</taxon>
        <taxon>Vertebrata</taxon>
        <taxon>Euteleostomi</taxon>
        <taxon>Archelosauria</taxon>
        <taxon>Testudinata</taxon>
        <taxon>Testudines</taxon>
        <taxon>Cryptodira</taxon>
        <taxon>Durocryptodira</taxon>
        <taxon>Testudinoidea</taxon>
        <taxon>Platysternidae</taxon>
        <taxon>Platysternon</taxon>
    </lineage>
</organism>
<evidence type="ECO:0000256" key="3">
    <source>
        <dbReference type="ARBA" id="ARBA00023125"/>
    </source>
</evidence>
<keyword evidence="2" id="KW-0805">Transcription regulation</keyword>
<dbReference type="Pfam" id="PF08383">
    <property type="entry name" value="Maf_N"/>
    <property type="match status" value="1"/>
</dbReference>
<name>A0A4D9DJT8_9SAUR</name>
<keyword evidence="4" id="KW-0804">Transcription</keyword>
<dbReference type="InterPro" id="IPR004826">
    <property type="entry name" value="bZIP_Maf"/>
</dbReference>
<evidence type="ECO:0000256" key="4">
    <source>
        <dbReference type="ARBA" id="ARBA00023163"/>
    </source>
</evidence>
<dbReference type="PANTHER" id="PTHR10129:SF24">
    <property type="entry name" value="NEURAL RETINA-SPECIFIC LEUCINE ZIPPER PROTEIN"/>
    <property type="match status" value="1"/>
</dbReference>
<protein>
    <submittedName>
        <fullName evidence="8">Neural retina-specific leucine zipper protein</fullName>
    </submittedName>
</protein>
<dbReference type="GO" id="GO:0005634">
    <property type="term" value="C:nucleus"/>
    <property type="evidence" value="ECO:0007669"/>
    <property type="project" value="TreeGrafter"/>
</dbReference>
<gene>
    <name evidence="8" type="ORF">DR999_PMT21010</name>
</gene>
<feature type="coiled-coil region" evidence="5">
    <location>
        <begin position="181"/>
        <end position="215"/>
    </location>
</feature>
<dbReference type="SUPFAM" id="SSF47454">
    <property type="entry name" value="A DNA-binding domain in eukaryotic transcription factors"/>
    <property type="match status" value="1"/>
</dbReference>
<dbReference type="AlphaFoldDB" id="A0A4D9DJT8"/>
<dbReference type="PROSITE" id="PS50217">
    <property type="entry name" value="BZIP"/>
    <property type="match status" value="1"/>
</dbReference>
<dbReference type="OrthoDB" id="5974330at2759"/>
<dbReference type="FunFam" id="1.20.5.170:FF:000016">
    <property type="entry name" value="MAF bZIP transcription factor"/>
    <property type="match status" value="1"/>
</dbReference>
<evidence type="ECO:0000256" key="6">
    <source>
        <dbReference type="SAM" id="MobiDB-lite"/>
    </source>
</evidence>
<evidence type="ECO:0000256" key="5">
    <source>
        <dbReference type="SAM" id="Coils"/>
    </source>
</evidence>
<comment type="caution">
    <text evidence="8">The sequence shown here is derived from an EMBL/GenBank/DDBJ whole genome shotgun (WGS) entry which is preliminary data.</text>
</comment>
<reference evidence="8 9" key="2">
    <citation type="submission" date="2019-04" db="EMBL/GenBank/DDBJ databases">
        <title>The genome sequence of big-headed turtle.</title>
        <authorList>
            <person name="Gong S."/>
        </authorList>
    </citation>
    <scope>NUCLEOTIDE SEQUENCE [LARGE SCALE GENOMIC DNA]</scope>
    <source>
        <strain evidence="8">DO16091913</strain>
        <tissue evidence="8">Muscle</tissue>
    </source>
</reference>
<evidence type="ECO:0000259" key="7">
    <source>
        <dbReference type="PROSITE" id="PS50217"/>
    </source>
</evidence>
<keyword evidence="9" id="KW-1185">Reference proteome</keyword>
<dbReference type="SUPFAM" id="SSF57959">
    <property type="entry name" value="Leucine zipper domain"/>
    <property type="match status" value="1"/>
</dbReference>
<dbReference type="Pfam" id="PF03131">
    <property type="entry name" value="bZIP_Maf"/>
    <property type="match status" value="1"/>
</dbReference>
<dbReference type="InterPro" id="IPR013592">
    <property type="entry name" value="Maf_TF_N"/>
</dbReference>